<dbReference type="KEGG" id="fpu:FPSE_01694"/>
<dbReference type="AlphaFoldDB" id="K3VV74"/>
<accession>K3VV74</accession>
<organism evidence="1 2">
    <name type="scientific">Fusarium pseudograminearum (strain CS3096)</name>
    <name type="common">Wheat and barley crown-rot fungus</name>
    <dbReference type="NCBI Taxonomy" id="1028729"/>
    <lineage>
        <taxon>Eukaryota</taxon>
        <taxon>Fungi</taxon>
        <taxon>Dikarya</taxon>
        <taxon>Ascomycota</taxon>
        <taxon>Pezizomycotina</taxon>
        <taxon>Sordariomycetes</taxon>
        <taxon>Hypocreomycetidae</taxon>
        <taxon>Hypocreales</taxon>
        <taxon>Nectriaceae</taxon>
        <taxon>Fusarium</taxon>
    </lineage>
</organism>
<sequence>MVETKLGIAQKWQQWYSSLGERYRPLSSPPNQSLFGIMGSVTSSGIESSRTLRSRVSISASLVAVNQSRTWGFSISSQREQKSDHLQGSIGCLFLPMHRPEAGTKVVFDAHIAQTQAQHNVILQLNIAYTSS</sequence>
<evidence type="ECO:0000313" key="2">
    <source>
        <dbReference type="Proteomes" id="UP000007978"/>
    </source>
</evidence>
<protein>
    <submittedName>
        <fullName evidence="1">Uncharacterized protein</fullName>
    </submittedName>
</protein>
<gene>
    <name evidence="1" type="ORF">FPSE_01694</name>
</gene>
<dbReference type="GeneID" id="20360314"/>
<dbReference type="RefSeq" id="XP_009253089.1">
    <property type="nucleotide sequence ID" value="XM_009254814.1"/>
</dbReference>
<dbReference type="EMBL" id="AFNW01000051">
    <property type="protein sequence ID" value="EKJ78233.1"/>
    <property type="molecule type" value="Genomic_DNA"/>
</dbReference>
<proteinExistence type="predicted"/>
<dbReference type="Proteomes" id="UP000007978">
    <property type="component" value="Chromosome 4"/>
</dbReference>
<name>K3VV74_FUSPC</name>
<dbReference type="HOGENOM" id="CLU_1917185_0_0_1"/>
<reference evidence="1 2" key="1">
    <citation type="journal article" date="2012" name="PLoS Pathog.">
        <title>Comparative pathogenomics reveals horizontally acquired novel virulence genes in fungi infecting cereal hosts.</title>
        <authorList>
            <person name="Gardiner D.M."/>
            <person name="McDonald M.C."/>
            <person name="Covarelli L."/>
            <person name="Solomon P.S."/>
            <person name="Rusu A.G."/>
            <person name="Marshall M."/>
            <person name="Kazan K."/>
            <person name="Chakraborty S."/>
            <person name="McDonald B.A."/>
            <person name="Manners J.M."/>
        </authorList>
    </citation>
    <scope>NUCLEOTIDE SEQUENCE [LARGE SCALE GENOMIC DNA]</scope>
    <source>
        <strain evidence="1 2">CS3096</strain>
    </source>
</reference>
<evidence type="ECO:0000313" key="1">
    <source>
        <dbReference type="EMBL" id="EKJ78233.1"/>
    </source>
</evidence>
<keyword evidence="2" id="KW-1185">Reference proteome</keyword>
<comment type="caution">
    <text evidence="1">The sequence shown here is derived from an EMBL/GenBank/DDBJ whole genome shotgun (WGS) entry which is preliminary data.</text>
</comment>